<name>A0A7W3ITY4_9ACTN</name>
<evidence type="ECO:0000313" key="1">
    <source>
        <dbReference type="EMBL" id="MBA8795153.1"/>
    </source>
</evidence>
<proteinExistence type="predicted"/>
<dbReference type="AlphaFoldDB" id="A0A7W3ITY4"/>
<dbReference type="RefSeq" id="WP_182560747.1">
    <property type="nucleotide sequence ID" value="NZ_JACGWT010000004.1"/>
</dbReference>
<accession>A0A7W3ITY4</accession>
<reference evidence="1 2" key="1">
    <citation type="submission" date="2020-07" db="EMBL/GenBank/DDBJ databases">
        <title>Sequencing the genomes of 1000 actinobacteria strains.</title>
        <authorList>
            <person name="Klenk H.-P."/>
        </authorList>
    </citation>
    <scope>NUCLEOTIDE SEQUENCE [LARGE SCALE GENOMIC DNA]</scope>
    <source>
        <strain evidence="1 2">DSM 100723</strain>
    </source>
</reference>
<organism evidence="1 2">
    <name type="scientific">Microlunatus kandeliicorticis</name>
    <dbReference type="NCBI Taxonomy" id="1759536"/>
    <lineage>
        <taxon>Bacteria</taxon>
        <taxon>Bacillati</taxon>
        <taxon>Actinomycetota</taxon>
        <taxon>Actinomycetes</taxon>
        <taxon>Propionibacteriales</taxon>
        <taxon>Propionibacteriaceae</taxon>
        <taxon>Microlunatus</taxon>
    </lineage>
</organism>
<evidence type="ECO:0000313" key="2">
    <source>
        <dbReference type="Proteomes" id="UP000523079"/>
    </source>
</evidence>
<sequence length="348" mass="38941">MLGFGWQVLRSVGRTGAVLSDPSGLWMTALRQARGRHAARVTTRPAQHTRDLLHQGFTHDELRRDVSRGRRSRLRRGSYLDEPDPAEIDAVHRHRLLVAATLPLCDPGSVLSHHSAAVVWGLPTAGLPSRVQLTRQPPHSGQDRGCVNLRVARLHPDEITEVDGLPVTTLARTVVDLARALRLEEAVVTGDAALAAGLDRDALDTVLALSRHRPGVIRARRACAFFDGRSESDGESVSRVRLAAAGLPAPELQHELRSPDGEFLGRVDFFWRKQRTVGEFDGRVKYGRLLRAGEHPGDVVFAEKRREDAIRRLGLEVVRWTWPDWERPRRVVGWVEDAFRRAAQRGRR</sequence>
<dbReference type="Proteomes" id="UP000523079">
    <property type="component" value="Unassembled WGS sequence"/>
</dbReference>
<dbReference type="EMBL" id="JACGWT010000004">
    <property type="protein sequence ID" value="MBA8795153.1"/>
    <property type="molecule type" value="Genomic_DNA"/>
</dbReference>
<keyword evidence="2" id="KW-1185">Reference proteome</keyword>
<comment type="caution">
    <text evidence="1">The sequence shown here is derived from an EMBL/GenBank/DDBJ whole genome shotgun (WGS) entry which is preliminary data.</text>
</comment>
<protein>
    <submittedName>
        <fullName evidence="1">Putative transcriptional regulator of viral defense system</fullName>
    </submittedName>
</protein>
<gene>
    <name evidence="1" type="ORF">FHX74_002781</name>
</gene>